<accession>A0A7R9Q952</accession>
<feature type="compositionally biased region" description="Basic and acidic residues" evidence="2">
    <location>
        <begin position="32"/>
        <end position="80"/>
    </location>
</feature>
<feature type="non-terminal residue" evidence="4">
    <location>
        <position position="427"/>
    </location>
</feature>
<feature type="region of interest" description="Disordered" evidence="2">
    <location>
        <begin position="32"/>
        <end position="88"/>
    </location>
</feature>
<protein>
    <recommendedName>
        <fullName evidence="3">Arrestin C-terminal-like domain-containing protein</fullName>
    </recommendedName>
</protein>
<dbReference type="SMART" id="SM01017">
    <property type="entry name" value="Arrestin_C"/>
    <property type="match status" value="1"/>
</dbReference>
<dbReference type="InterPro" id="IPR014756">
    <property type="entry name" value="Ig_E-set"/>
</dbReference>
<dbReference type="InterPro" id="IPR000698">
    <property type="entry name" value="Arrestin"/>
</dbReference>
<dbReference type="PRINTS" id="PR00309">
    <property type="entry name" value="ARRESTIN"/>
</dbReference>
<dbReference type="Pfam" id="PF02752">
    <property type="entry name" value="Arrestin_C"/>
    <property type="match status" value="1"/>
</dbReference>
<dbReference type="InterPro" id="IPR011021">
    <property type="entry name" value="Arrestin-like_N"/>
</dbReference>
<dbReference type="PANTHER" id="PTHR11792:SF17">
    <property type="entry name" value="KURTZ ARRESTIN"/>
    <property type="match status" value="1"/>
</dbReference>
<dbReference type="EMBL" id="OC871824">
    <property type="protein sequence ID" value="CAD7635604.1"/>
    <property type="molecule type" value="Genomic_DNA"/>
</dbReference>
<dbReference type="GO" id="GO:0001664">
    <property type="term" value="F:G protein-coupled receptor binding"/>
    <property type="evidence" value="ECO:0007669"/>
    <property type="project" value="TreeGrafter"/>
</dbReference>
<dbReference type="Proteomes" id="UP000759131">
    <property type="component" value="Unassembled WGS sequence"/>
</dbReference>
<dbReference type="Gene3D" id="2.60.40.840">
    <property type="match status" value="1"/>
</dbReference>
<dbReference type="Pfam" id="PF15692">
    <property type="entry name" value="NKAP"/>
    <property type="match status" value="1"/>
</dbReference>
<evidence type="ECO:0000259" key="3">
    <source>
        <dbReference type="SMART" id="SM01017"/>
    </source>
</evidence>
<comment type="similarity">
    <text evidence="1">Belongs to the arrestin family.</text>
</comment>
<dbReference type="PANTHER" id="PTHR11792">
    <property type="entry name" value="ARRESTIN"/>
    <property type="match status" value="1"/>
</dbReference>
<dbReference type="FunFam" id="2.60.40.840:FF:000003">
    <property type="entry name" value="Kurtz arrestin"/>
    <property type="match status" value="1"/>
</dbReference>
<dbReference type="InterPro" id="IPR017864">
    <property type="entry name" value="Arrestin_CS"/>
</dbReference>
<dbReference type="AlphaFoldDB" id="A0A7R9Q952"/>
<dbReference type="InterPro" id="IPR011022">
    <property type="entry name" value="Arrestin_C-like"/>
</dbReference>
<keyword evidence="5" id="KW-1185">Reference proteome</keyword>
<dbReference type="OrthoDB" id="298939at2759"/>
<organism evidence="4">
    <name type="scientific">Medioppia subpectinata</name>
    <dbReference type="NCBI Taxonomy" id="1979941"/>
    <lineage>
        <taxon>Eukaryota</taxon>
        <taxon>Metazoa</taxon>
        <taxon>Ecdysozoa</taxon>
        <taxon>Arthropoda</taxon>
        <taxon>Chelicerata</taxon>
        <taxon>Arachnida</taxon>
        <taxon>Acari</taxon>
        <taxon>Acariformes</taxon>
        <taxon>Sarcoptiformes</taxon>
        <taxon>Oribatida</taxon>
        <taxon>Brachypylina</taxon>
        <taxon>Oppioidea</taxon>
        <taxon>Oppiidae</taxon>
        <taxon>Medioppia</taxon>
    </lineage>
</organism>
<dbReference type="SUPFAM" id="SSF81296">
    <property type="entry name" value="E set domains"/>
    <property type="match status" value="2"/>
</dbReference>
<dbReference type="GO" id="GO:0002031">
    <property type="term" value="P:G protein-coupled receptor internalization"/>
    <property type="evidence" value="ECO:0007669"/>
    <property type="project" value="TreeGrafter"/>
</dbReference>
<reference evidence="4" key="1">
    <citation type="submission" date="2020-11" db="EMBL/GenBank/DDBJ databases">
        <authorList>
            <person name="Tran Van P."/>
        </authorList>
    </citation>
    <scope>NUCLEOTIDE SEQUENCE</scope>
</reference>
<proteinExistence type="inferred from homology"/>
<sequence>MVSKAGKLLLKNTIQSLEHQNKIKEEKLMWSKWQSDRQEEGEEVVVKDQRSDGHRDNGSHCSRSYDRKRVSDDRQCEGSAKRHKTKDTKPDNYWLKKLMTEEEKHSTDRWTHNGFKELYSEELASDESSSGKRLTEFVLTLQITVYLGKRDFVDHLTHVDPIDGVVLIDPDYLKDRKVFGHVLAAFRYGREDLDVLGLTFRKDLYLASEQIFPLKEETNSAKRPLTRLQERLIKKLGSNAFPFFFELPPHCPASVTLQPAPGDTGKPCGVDYELKAYVAENVDEKPHKRNSVRLAIRKVVYAPSKQGDQPSVEVSKEFMMSPNKLHLEASLDKELYHHGENIAVNVHIANSSNRTVKKVKVSVRQFADICLFSTAQYKCSVAEIENEDGCPISPGFTLSKVYYLKPLLANNKDKRGLALDGQLKHED</sequence>
<dbReference type="GO" id="GO:0005737">
    <property type="term" value="C:cytoplasm"/>
    <property type="evidence" value="ECO:0007669"/>
    <property type="project" value="TreeGrafter"/>
</dbReference>
<dbReference type="Gene3D" id="2.60.40.640">
    <property type="match status" value="1"/>
</dbReference>
<evidence type="ECO:0000256" key="2">
    <source>
        <dbReference type="SAM" id="MobiDB-lite"/>
    </source>
</evidence>
<dbReference type="InterPro" id="IPR014752">
    <property type="entry name" value="Arrestin-like_C"/>
</dbReference>
<evidence type="ECO:0000256" key="1">
    <source>
        <dbReference type="ARBA" id="ARBA00005298"/>
    </source>
</evidence>
<gene>
    <name evidence="4" type="ORF">OSB1V03_LOCUS15995</name>
</gene>
<name>A0A7R9Q952_9ACAR</name>
<evidence type="ECO:0000313" key="5">
    <source>
        <dbReference type="Proteomes" id="UP000759131"/>
    </source>
</evidence>
<evidence type="ECO:0000313" key="4">
    <source>
        <dbReference type="EMBL" id="CAD7635604.1"/>
    </source>
</evidence>
<dbReference type="GO" id="GO:0007165">
    <property type="term" value="P:signal transduction"/>
    <property type="evidence" value="ECO:0007669"/>
    <property type="project" value="InterPro"/>
</dbReference>
<dbReference type="InterPro" id="IPR014753">
    <property type="entry name" value="Arrestin_N"/>
</dbReference>
<dbReference type="EMBL" id="CAJPIZ010017249">
    <property type="protein sequence ID" value="CAG2116034.1"/>
    <property type="molecule type" value="Genomic_DNA"/>
</dbReference>
<dbReference type="PROSITE" id="PS00295">
    <property type="entry name" value="ARRESTINS"/>
    <property type="match status" value="1"/>
</dbReference>
<feature type="domain" description="Arrestin C-terminal-like" evidence="3">
    <location>
        <begin position="321"/>
        <end position="425"/>
    </location>
</feature>
<dbReference type="Pfam" id="PF00339">
    <property type="entry name" value="Arrestin_N"/>
    <property type="match status" value="1"/>
</dbReference>